<dbReference type="InterPro" id="IPR041246">
    <property type="entry name" value="Bact_MG10"/>
</dbReference>
<dbReference type="InterPro" id="IPR041462">
    <property type="entry name" value="Bact_A2M_MG6"/>
</dbReference>
<comment type="similarity">
    <text evidence="1">Belongs to the protease inhibitor I39 (alpha-2-macroglobulin) family. Bacterial alpha-2-macroglobulin subfamily.</text>
</comment>
<dbReference type="InterPro" id="IPR008930">
    <property type="entry name" value="Terpenoid_cyclase/PrenylTrfase"/>
</dbReference>
<dbReference type="InterPro" id="IPR026284">
    <property type="entry name" value="A2MG_proteobact"/>
</dbReference>
<dbReference type="RefSeq" id="WP_119374989.1">
    <property type="nucleotide sequence ID" value="NZ_QWFX01000005.1"/>
</dbReference>
<dbReference type="PANTHER" id="PTHR40094:SF1">
    <property type="entry name" value="UBIQUITIN DOMAIN-CONTAINING PROTEIN"/>
    <property type="match status" value="1"/>
</dbReference>
<dbReference type="SMART" id="SM01419">
    <property type="entry name" value="Thiol-ester_cl"/>
    <property type="match status" value="1"/>
</dbReference>
<feature type="signal peptide" evidence="3">
    <location>
        <begin position="1"/>
        <end position="21"/>
    </location>
</feature>
<feature type="domain" description="Alpha-2-macroglobulin" evidence="5">
    <location>
        <begin position="963"/>
        <end position="1052"/>
    </location>
</feature>
<keyword evidence="7" id="KW-1185">Reference proteome</keyword>
<dbReference type="PROSITE" id="PS51257">
    <property type="entry name" value="PROKAR_LIPOPROTEIN"/>
    <property type="match status" value="1"/>
</dbReference>
<dbReference type="Pfam" id="PF21142">
    <property type="entry name" value="A2M_bMG2"/>
    <property type="match status" value="1"/>
</dbReference>
<dbReference type="Pfam" id="PF17962">
    <property type="entry name" value="bMG6"/>
    <property type="match status" value="1"/>
</dbReference>
<dbReference type="Pfam" id="PF07703">
    <property type="entry name" value="A2M_BRD"/>
    <property type="match status" value="1"/>
</dbReference>
<evidence type="ECO:0000259" key="5">
    <source>
        <dbReference type="SMART" id="SM01360"/>
    </source>
</evidence>
<dbReference type="SUPFAM" id="SSF48239">
    <property type="entry name" value="Terpenoid cyclases/Protein prenyltransferases"/>
    <property type="match status" value="1"/>
</dbReference>
<dbReference type="Pfam" id="PF01835">
    <property type="entry name" value="MG2"/>
    <property type="match status" value="1"/>
</dbReference>
<evidence type="ECO:0000313" key="7">
    <source>
        <dbReference type="Proteomes" id="UP000266385"/>
    </source>
</evidence>
<dbReference type="Pfam" id="PF17972">
    <property type="entry name" value="bMG5"/>
    <property type="match status" value="1"/>
</dbReference>
<dbReference type="Pfam" id="PF11974">
    <property type="entry name" value="bMG3"/>
    <property type="match status" value="1"/>
</dbReference>
<dbReference type="Pfam" id="PF00207">
    <property type="entry name" value="A2M"/>
    <property type="match status" value="1"/>
</dbReference>
<dbReference type="GO" id="GO:0004866">
    <property type="term" value="F:endopeptidase inhibitor activity"/>
    <property type="evidence" value="ECO:0007669"/>
    <property type="project" value="InterPro"/>
</dbReference>
<evidence type="ECO:0000256" key="1">
    <source>
        <dbReference type="ARBA" id="ARBA00010556"/>
    </source>
</evidence>
<evidence type="ECO:0000313" key="6">
    <source>
        <dbReference type="EMBL" id="RIJ32908.1"/>
    </source>
</evidence>
<dbReference type="InterPro" id="IPR011625">
    <property type="entry name" value="A2M_N_BRD"/>
</dbReference>
<dbReference type="InterPro" id="IPR041203">
    <property type="entry name" value="Bact_A2M_MG5"/>
</dbReference>
<dbReference type="InterPro" id="IPR049120">
    <property type="entry name" value="A2M_bMG2"/>
</dbReference>
<dbReference type="CDD" id="cd02891">
    <property type="entry name" value="A2M_like"/>
    <property type="match status" value="1"/>
</dbReference>
<dbReference type="PANTHER" id="PTHR40094">
    <property type="entry name" value="ALPHA-2-MACROGLOBULIN HOMOLOG"/>
    <property type="match status" value="1"/>
</dbReference>
<feature type="domain" description="Alpha-2-macroglobulin bait region" evidence="4">
    <location>
        <begin position="760"/>
        <end position="903"/>
    </location>
</feature>
<dbReference type="PIRSF" id="PIRSF038980">
    <property type="entry name" value="A2M_bac"/>
    <property type="match status" value="1"/>
</dbReference>
<feature type="chain" id="PRO_5017211388" evidence="3">
    <location>
        <begin position="22"/>
        <end position="1654"/>
    </location>
</feature>
<dbReference type="InterPro" id="IPR011626">
    <property type="entry name" value="Alpha-macroglobulin_TED"/>
</dbReference>
<evidence type="ECO:0000259" key="4">
    <source>
        <dbReference type="SMART" id="SM01359"/>
    </source>
</evidence>
<dbReference type="InterPro" id="IPR021868">
    <property type="entry name" value="Alpha_2_Macroglob_MG3"/>
</dbReference>
<evidence type="ECO:0000256" key="2">
    <source>
        <dbReference type="ARBA" id="ARBA00022729"/>
    </source>
</evidence>
<organism evidence="6 7">
    <name type="scientific">Henriciella mobilis</name>
    <dbReference type="NCBI Taxonomy" id="2305467"/>
    <lineage>
        <taxon>Bacteria</taxon>
        <taxon>Pseudomonadati</taxon>
        <taxon>Pseudomonadota</taxon>
        <taxon>Alphaproteobacteria</taxon>
        <taxon>Hyphomonadales</taxon>
        <taxon>Hyphomonadaceae</taxon>
        <taxon>Henriciella</taxon>
    </lineage>
</organism>
<dbReference type="SMART" id="SM01359">
    <property type="entry name" value="A2M_N_2"/>
    <property type="match status" value="1"/>
</dbReference>
<sequence length="1654" mass="180628">MTGRTNRARGIFLAGLLTALAACGGGDEPPHVVPEEAGGQVVERSRADQVAAERRERERQRLAAQEENDFVYFRYAPDTTGDQPRACLVFSKPLDPDTDYSTYIEMRPAVRPAYDVDGRELCLEGLDFARSYTATILEGLPSAEGEEIAREEDVQISFEDRPPYVGFAGSGVILPRENADGLAIETVNVEAVDVTVYRVNDRALAFKKITQGEDAPQGRYSYLYGEDDPRDVSSEVWSGEMSIDNITNAPVTTVFPLPDVIGELKPGSYFVEIQDARELDRYEGPPASARRWIMLTDLALTAYRGENGLDVTLRSLQDGEVLPNTRVQLVAFNNEVLGEADTSEVGRVRFDAPLLDGKGNLAPRMVMAFGAKGDLAVLDLTRAPIDLSEQSTGGRRTPGLVDGYIYAERGIYRPGETVHLTALMRDRTGEAIENRAGNLIVYRPNGLEADRYRFPSAEGGGLQWNYALSDSASRGMWRVVLDVDGAGEAGSLRFSVEDFVPQRIAVELETDEDTPIDAGGTREIEVDSRFLYGAPGAGLTVQSQARVEVDPSPFDAFKGFTFGRHDQNFSEQIIELSDQTTDGAGKSVIRLSPGNRARDADRPLRLNTTVSVLEPGGRAVTESVRVPYRPRDVYIGIKEGFDRRAARGEPASFELAAVDPQGAIVDTQLNWKVIEIDYHYDWYREDGRWRWRRSRTVATVNEGVVDTDGTTQTVSVDGLDWGQHELIVTAEGSTAEASTGFYVGWGGYVSDDGVEAPDRVQVVVQDQKIVAGRPVAITVNPPYDGEAQIVVATDKVISVETRDVQAGGTQFTLPVTEEWGEGAYILVNVYTPRDPVVQSKPRRAVGVGYVPLDMESRTFELEIDAPEVVRPRRQQTVEVDISGGPREHVWLTLAAVDEGILRLTKYQSPDPVQYYFGKKALGVEIYDDYGRLLDPNMGLPAEVRTGGDQLGGEGLSVVPTKSVALFSGLVDVGRTGKAKVTFDVPEFNGELRLMAVAWSESGLGAASQAMTVRDPAPSELILPRFLAPGDEALATVSIDNIELEDGAFSASLDVTSPLEVPATQLSLTIPNGKRVDEGVMIRSDATGIADVKLSVDGPGNYSVDRNYQIKTRSPWLPATSISTAMMEAGDSWSIPETLLADYKPDTAEVTITFSSLPLDANALYTSLARYPYGCTEQTISRAMPLLYEEQLVAMGADETAREPARTQVQEAVTRILNRQSSDGAFGLWREGDRNASPWLGAYTADFLYRANAEGYEVPAEALDRAYQSMRQIAQGDAWRVYGYDTDVWESRWHDDTEKKLMRRSSAYALYVLAKAGKADMSRLRYLHDRELRDIESPLARAHLAAALSYMGDRSRAKSAFDAAEEALGYNNDGDYYQTPLRDLAGILALAAETGFNDHVARLAERLGEDAPDPSELTTQEKAFALLAVNGMRGDEEAEGLRMEVEGLGRGNDNDRRYSLTASQATSDVSFTLGDRSTPVFRTVMVRGEPSSPPPATSSKLQVAKAVRTMTGGRVDLGKVRQGDQMVVSVVITPEQRRTNPVIIADLLPAGFEIETVLRSADGDRPNGGADGAFSWLGEIDDANTAEARDDRFVAAIDVRSEPVRLAYVVRAVTPGAFAMPGVTAEDMYRPDVFARSAPGRVTIDTQSAGTGGQR</sequence>
<dbReference type="InterPro" id="IPR001599">
    <property type="entry name" value="Macroglobln_a2"/>
</dbReference>
<dbReference type="Pfam" id="PF07678">
    <property type="entry name" value="TED_complement"/>
    <property type="match status" value="1"/>
</dbReference>
<accession>A0A399RNZ0</accession>
<evidence type="ECO:0000256" key="3">
    <source>
        <dbReference type="SAM" id="SignalP"/>
    </source>
</evidence>
<comment type="caution">
    <text evidence="6">The sequence shown here is derived from an EMBL/GenBank/DDBJ whole genome shotgun (WGS) entry which is preliminary data.</text>
</comment>
<dbReference type="InterPro" id="IPR051802">
    <property type="entry name" value="YfhM-like"/>
</dbReference>
<dbReference type="Gene3D" id="2.60.40.1930">
    <property type="match status" value="1"/>
</dbReference>
<proteinExistence type="inferred from homology"/>
<dbReference type="SMART" id="SM01360">
    <property type="entry name" value="A2M"/>
    <property type="match status" value="1"/>
</dbReference>
<name>A0A399RNZ0_9PROT</name>
<dbReference type="Pfam" id="PF17973">
    <property type="entry name" value="bMG10"/>
    <property type="match status" value="1"/>
</dbReference>
<reference evidence="6 7" key="1">
    <citation type="submission" date="2018-08" db="EMBL/GenBank/DDBJ databases">
        <title>Henriciella mobilis sp. nov., isolated from seawater.</title>
        <authorList>
            <person name="Cheng H."/>
            <person name="Wu Y.-H."/>
            <person name="Xu X.-W."/>
            <person name="Guo L.-L."/>
        </authorList>
    </citation>
    <scope>NUCLEOTIDE SEQUENCE [LARGE SCALE GENOMIC DNA]</scope>
    <source>
        <strain evidence="6 7">JN25</strain>
    </source>
</reference>
<dbReference type="InterPro" id="IPR002890">
    <property type="entry name" value="MG2"/>
</dbReference>
<dbReference type="OrthoDB" id="9767116at2"/>
<dbReference type="Proteomes" id="UP000266385">
    <property type="component" value="Unassembled WGS sequence"/>
</dbReference>
<gene>
    <name evidence="6" type="ORF">D1223_03425</name>
</gene>
<dbReference type="Gene3D" id="1.50.10.20">
    <property type="match status" value="1"/>
</dbReference>
<keyword evidence="2 3" id="KW-0732">Signal</keyword>
<dbReference type="EMBL" id="QWFX01000005">
    <property type="protein sequence ID" value="RIJ32908.1"/>
    <property type="molecule type" value="Genomic_DNA"/>
</dbReference>
<dbReference type="GO" id="GO:0005615">
    <property type="term" value="C:extracellular space"/>
    <property type="evidence" value="ECO:0007669"/>
    <property type="project" value="InterPro"/>
</dbReference>
<protein>
    <submittedName>
        <fullName evidence="6">Alpha-2-macroglobulin family protein</fullName>
    </submittedName>
</protein>
<dbReference type="InterPro" id="IPR047565">
    <property type="entry name" value="Alpha-macroglob_thiol-ester_cl"/>
</dbReference>